<feature type="domain" description="GST N-terminal" evidence="2">
    <location>
        <begin position="1"/>
        <end position="82"/>
    </location>
</feature>
<name>Q2Q443_DERVA</name>
<protein>
    <submittedName>
        <fullName evidence="4">Putative glutathione S-transferase</fullName>
    </submittedName>
</protein>
<dbReference type="GO" id="GO:0006749">
    <property type="term" value="P:glutathione metabolic process"/>
    <property type="evidence" value="ECO:0007669"/>
    <property type="project" value="TreeGrafter"/>
</dbReference>
<dbReference type="EMBL" id="DQ224235">
    <property type="protein sequence ID" value="ABB46494.1"/>
    <property type="molecule type" value="mRNA"/>
</dbReference>
<comment type="subunit">
    <text evidence="1">Homodimer.</text>
</comment>
<dbReference type="InterPro" id="IPR040079">
    <property type="entry name" value="Glutathione_S-Trfase"/>
</dbReference>
<dbReference type="InterPro" id="IPR010987">
    <property type="entry name" value="Glutathione-S-Trfase_C-like"/>
</dbReference>
<dbReference type="PROSITE" id="PS50405">
    <property type="entry name" value="GST_CTER"/>
    <property type="match status" value="1"/>
</dbReference>
<dbReference type="SFLD" id="SFLDS00019">
    <property type="entry name" value="Glutathione_Transferase_(cytos"/>
    <property type="match status" value="1"/>
</dbReference>
<evidence type="ECO:0000259" key="2">
    <source>
        <dbReference type="PROSITE" id="PS50404"/>
    </source>
</evidence>
<feature type="domain" description="GST C-terminal" evidence="3">
    <location>
        <begin position="88"/>
        <end position="215"/>
    </location>
</feature>
<dbReference type="GO" id="GO:0004364">
    <property type="term" value="F:glutathione transferase activity"/>
    <property type="evidence" value="ECO:0007669"/>
    <property type="project" value="TreeGrafter"/>
</dbReference>
<dbReference type="InterPro" id="IPR004045">
    <property type="entry name" value="Glutathione_S-Trfase_N"/>
</dbReference>
<dbReference type="Gene3D" id="1.20.1050.10">
    <property type="match status" value="1"/>
</dbReference>
<evidence type="ECO:0000259" key="3">
    <source>
        <dbReference type="PROSITE" id="PS50405"/>
    </source>
</evidence>
<dbReference type="PANTHER" id="PTHR43969">
    <property type="entry name" value="GLUTATHIONE S TRANSFERASE D10, ISOFORM A-RELATED"/>
    <property type="match status" value="1"/>
</dbReference>
<dbReference type="Pfam" id="PF02798">
    <property type="entry name" value="GST_N"/>
    <property type="match status" value="1"/>
</dbReference>
<dbReference type="PROSITE" id="PS50404">
    <property type="entry name" value="GST_NTER"/>
    <property type="match status" value="1"/>
</dbReference>
<dbReference type="SFLD" id="SFLDG00358">
    <property type="entry name" value="Main_(cytGST)"/>
    <property type="match status" value="1"/>
</dbReference>
<dbReference type="AlphaFoldDB" id="Q2Q443"/>
<accession>Q2Q443</accession>
<sequence>MVATLYSVPASTSCIFVRALARHIGFDLTVKQLDFTKNEHLAEDYLKLNPFHNVPTLDDGGFVVYESTTIAYYMLRKHAPECDLYPRSLELRTRVDQVLATVATTIQPKHFSFLRDTFCENLKPTEGNMAAYEEGVLKRLELLIGAGPFSLGDTLTLGDLFIVSNLAVALNTAADPVKFPTLVDYYERVKAALPYFEEICEPAIAFIKERWAQLK</sequence>
<evidence type="ECO:0000256" key="1">
    <source>
        <dbReference type="ARBA" id="ARBA00011738"/>
    </source>
</evidence>
<reference evidence="4" key="1">
    <citation type="journal article" date="2006" name="Insect Mol. Biol.">
        <title>Differential expression of two glutathione S-transferases identified from the American dog tick, Dermacentor variabilis.</title>
        <authorList>
            <person name="Dreher-Lesnick S.M."/>
            <person name="Mulenga A."/>
            <person name="Simser J.A."/>
            <person name="Azad A.F."/>
        </authorList>
    </citation>
    <scope>NUCLEOTIDE SEQUENCE</scope>
</reference>
<proteinExistence type="evidence at transcript level"/>
<evidence type="ECO:0000313" key="4">
    <source>
        <dbReference type="EMBL" id="ABB46494.1"/>
    </source>
</evidence>
<dbReference type="SUPFAM" id="SSF47616">
    <property type="entry name" value="GST C-terminal domain-like"/>
    <property type="match status" value="1"/>
</dbReference>
<dbReference type="InterPro" id="IPR036282">
    <property type="entry name" value="Glutathione-S-Trfase_C_sf"/>
</dbReference>
<keyword evidence="4" id="KW-0808">Transferase</keyword>
<dbReference type="PANTHER" id="PTHR43969:SF9">
    <property type="entry name" value="GLUTATHIONE S TRANSFERASE D10, ISOFORM A-RELATED"/>
    <property type="match status" value="1"/>
</dbReference>
<dbReference type="Gene3D" id="3.40.30.10">
    <property type="entry name" value="Glutaredoxin"/>
    <property type="match status" value="1"/>
</dbReference>
<dbReference type="InterPro" id="IPR036249">
    <property type="entry name" value="Thioredoxin-like_sf"/>
</dbReference>
<dbReference type="SUPFAM" id="SSF52833">
    <property type="entry name" value="Thioredoxin-like"/>
    <property type="match status" value="1"/>
</dbReference>
<organism evidence="4">
    <name type="scientific">Dermacentor variabilis</name>
    <name type="common">American dog tick</name>
    <dbReference type="NCBI Taxonomy" id="34621"/>
    <lineage>
        <taxon>Eukaryota</taxon>
        <taxon>Metazoa</taxon>
        <taxon>Ecdysozoa</taxon>
        <taxon>Arthropoda</taxon>
        <taxon>Chelicerata</taxon>
        <taxon>Arachnida</taxon>
        <taxon>Acari</taxon>
        <taxon>Parasitiformes</taxon>
        <taxon>Ixodida</taxon>
        <taxon>Ixodoidea</taxon>
        <taxon>Ixodidae</taxon>
        <taxon>Rhipicephalinae</taxon>
        <taxon>Dermacentor</taxon>
    </lineage>
</organism>